<dbReference type="EMBL" id="AASEBA010000173">
    <property type="protein sequence ID" value="EFC9752962.1"/>
    <property type="molecule type" value="Genomic_DNA"/>
</dbReference>
<dbReference type="Proteomes" id="UP000532204">
    <property type="component" value="Unassembled WGS sequence"/>
</dbReference>
<name>A0A8S7KDD4_ECOLX</name>
<proteinExistence type="predicted"/>
<protein>
    <submittedName>
        <fullName evidence="1">Uncharacterized protein</fullName>
    </submittedName>
</protein>
<evidence type="ECO:0000313" key="2">
    <source>
        <dbReference type="Proteomes" id="UP000532204"/>
    </source>
</evidence>
<accession>A0A8S7KDD4</accession>
<comment type="caution">
    <text evidence="1">The sequence shown here is derived from an EMBL/GenBank/DDBJ whole genome shotgun (WGS) entry which is preliminary data.</text>
</comment>
<sequence>MVAAGFLKKVTGGGRDWTAPCRGYVLRYKVLSKNCGLALIFAAGSGGHFRGNVHFLRCGYSV</sequence>
<reference evidence="1 2" key="1">
    <citation type="submission" date="2019-05" db="EMBL/GenBank/DDBJ databases">
        <authorList>
            <consortium name="NARMS: The National Antimicrobial Resistance Monitoring System"/>
        </authorList>
    </citation>
    <scope>NUCLEOTIDE SEQUENCE [LARGE SCALE GENOMIC DNA]</scope>
    <source>
        <strain evidence="1 2">CVM N18EC122</strain>
    </source>
</reference>
<dbReference type="AlphaFoldDB" id="A0A8S7KDD4"/>
<gene>
    <name evidence="1" type="ORF">E6D34_28020</name>
</gene>
<evidence type="ECO:0000313" key="1">
    <source>
        <dbReference type="EMBL" id="EFC9752962.1"/>
    </source>
</evidence>
<organism evidence="1 2">
    <name type="scientific">Escherichia coli</name>
    <dbReference type="NCBI Taxonomy" id="562"/>
    <lineage>
        <taxon>Bacteria</taxon>
        <taxon>Pseudomonadati</taxon>
        <taxon>Pseudomonadota</taxon>
        <taxon>Gammaproteobacteria</taxon>
        <taxon>Enterobacterales</taxon>
        <taxon>Enterobacteriaceae</taxon>
        <taxon>Escherichia</taxon>
    </lineage>
</organism>